<keyword evidence="3" id="KW-1185">Reference proteome</keyword>
<evidence type="ECO:0008006" key="4">
    <source>
        <dbReference type="Google" id="ProtNLM"/>
    </source>
</evidence>
<protein>
    <recommendedName>
        <fullName evidence="4">Fibronectin type-III domain-containing protein</fullName>
    </recommendedName>
</protein>
<feature type="chain" id="PRO_5046148408" description="Fibronectin type-III domain-containing protein" evidence="1">
    <location>
        <begin position="21"/>
        <end position="237"/>
    </location>
</feature>
<comment type="caution">
    <text evidence="2">The sequence shown here is derived from an EMBL/GenBank/DDBJ whole genome shotgun (WGS) entry which is preliminary data.</text>
</comment>
<dbReference type="RefSeq" id="WP_188219660.1">
    <property type="nucleotide sequence ID" value="NZ_NASZ01000002.1"/>
</dbReference>
<organism evidence="2 3">
    <name type="scientific">Flavobacterium pokkalii</name>
    <dbReference type="NCBI Taxonomy" id="1940408"/>
    <lineage>
        <taxon>Bacteria</taxon>
        <taxon>Pseudomonadati</taxon>
        <taxon>Bacteroidota</taxon>
        <taxon>Flavobacteriia</taxon>
        <taxon>Flavobacteriales</taxon>
        <taxon>Flavobacteriaceae</taxon>
        <taxon>Flavobacterium</taxon>
    </lineage>
</organism>
<accession>A0ABR7UMN8</accession>
<keyword evidence="1" id="KW-0732">Signal</keyword>
<dbReference type="Proteomes" id="UP000661715">
    <property type="component" value="Unassembled WGS sequence"/>
</dbReference>
<dbReference type="Gene3D" id="2.60.40.10">
    <property type="entry name" value="Immunoglobulins"/>
    <property type="match status" value="1"/>
</dbReference>
<sequence length="237" mass="25885">MRKSLIYFVLSLAILNTACSNDKNDDNENSAPVVGELYLASPLDASTCEGVSTSSSKCEVTLNWEPISENESYVLTVTNLNTNKVVLIQNDIKTTSYKIVLEKKVPFSWKVSSRNKVTKKINYESPVWQFYASAGESVANYAPFPASLIAPIQDKTVTAVDGKIVLKWAGADTDGDSLKYTVYIDKVDGMQTPAAELTNISATQASVNVSAGVYYWRVKSSDANSSSFSQIVKFTVN</sequence>
<reference evidence="2 3" key="1">
    <citation type="journal article" date="2020" name="Microbiol. Res.">
        <title>Flavobacterium pokkalii sp. nov., a novel plant growth promoting native rhizobacteria isolated from pokkali rice grown in coastal saline affected agricultural regions of southern India, Kerala.</title>
        <authorList>
            <person name="Menon R.R."/>
            <person name="Kumari S."/>
            <person name="Viver T."/>
            <person name="Rameshkumar N."/>
        </authorList>
    </citation>
    <scope>NUCLEOTIDE SEQUENCE [LARGE SCALE GENOMIC DNA]</scope>
    <source>
        <strain evidence="2 3">L1I52</strain>
    </source>
</reference>
<name>A0ABR7UMN8_9FLAO</name>
<proteinExistence type="predicted"/>
<evidence type="ECO:0000313" key="3">
    <source>
        <dbReference type="Proteomes" id="UP000661715"/>
    </source>
</evidence>
<dbReference type="InterPro" id="IPR013783">
    <property type="entry name" value="Ig-like_fold"/>
</dbReference>
<evidence type="ECO:0000256" key="1">
    <source>
        <dbReference type="SAM" id="SignalP"/>
    </source>
</evidence>
<evidence type="ECO:0000313" key="2">
    <source>
        <dbReference type="EMBL" id="MBD0724142.1"/>
    </source>
</evidence>
<feature type="signal peptide" evidence="1">
    <location>
        <begin position="1"/>
        <end position="20"/>
    </location>
</feature>
<gene>
    <name evidence="2" type="ORF">B6A10_03015</name>
</gene>
<dbReference type="EMBL" id="NASZ01000002">
    <property type="protein sequence ID" value="MBD0724142.1"/>
    <property type="molecule type" value="Genomic_DNA"/>
</dbReference>